<evidence type="ECO:0000313" key="2">
    <source>
        <dbReference type="Proteomes" id="UP001420932"/>
    </source>
</evidence>
<comment type="caution">
    <text evidence="1">The sequence shown here is derived from an EMBL/GenBank/DDBJ whole genome shotgun (WGS) entry which is preliminary data.</text>
</comment>
<proteinExistence type="predicted"/>
<keyword evidence="2" id="KW-1185">Reference proteome</keyword>
<dbReference type="AlphaFoldDB" id="A0AAP0NRS9"/>
<evidence type="ECO:0000313" key="1">
    <source>
        <dbReference type="EMBL" id="KAK9115375.1"/>
    </source>
</evidence>
<dbReference type="PANTHER" id="PTHR34145:SF28">
    <property type="entry name" value="F-BOX DOMAIN-CONTAINING PROTEIN"/>
    <property type="match status" value="1"/>
</dbReference>
<sequence>MVPIPLLFSAPHLTTLKLRRFKRREEDEFYITCPHLENLVLHDCDFGGGIITIWRLTLQTPKLKNLEMDYRDHFTRDLEMKHTPNLSSFSYVFRGDALFCSLRCSFGNQAVVVAHDDPFSNGQRSSPAIPIEKASHAWVSAVGQYQTLEHMTITLGNLFKSYDNIRSLELCANFERPVHVARFASVLMRNCSCIEILVLKVVDHPKSEYQNYIEAPELPLSCTLSKLKYIGVQVEGLDCELELFRFLLCSAVNLLRMTVAWKHSEHKIGDLKLFHHKISQEYPKVHFLFQFS</sequence>
<name>A0AAP0NRS9_9MAGN</name>
<dbReference type="InterPro" id="IPR053772">
    <property type="entry name" value="At1g61320/At1g61330-like"/>
</dbReference>
<organism evidence="1 2">
    <name type="scientific">Stephania yunnanensis</name>
    <dbReference type="NCBI Taxonomy" id="152371"/>
    <lineage>
        <taxon>Eukaryota</taxon>
        <taxon>Viridiplantae</taxon>
        <taxon>Streptophyta</taxon>
        <taxon>Embryophyta</taxon>
        <taxon>Tracheophyta</taxon>
        <taxon>Spermatophyta</taxon>
        <taxon>Magnoliopsida</taxon>
        <taxon>Ranunculales</taxon>
        <taxon>Menispermaceae</taxon>
        <taxon>Menispermoideae</taxon>
        <taxon>Cissampelideae</taxon>
        <taxon>Stephania</taxon>
    </lineage>
</organism>
<dbReference type="EMBL" id="JBBNAF010000009">
    <property type="protein sequence ID" value="KAK9115375.1"/>
    <property type="molecule type" value="Genomic_DNA"/>
</dbReference>
<gene>
    <name evidence="1" type="ORF">Syun_022172</name>
</gene>
<reference evidence="1 2" key="1">
    <citation type="submission" date="2024-01" db="EMBL/GenBank/DDBJ databases">
        <title>Genome assemblies of Stephania.</title>
        <authorList>
            <person name="Yang L."/>
        </authorList>
    </citation>
    <scope>NUCLEOTIDE SEQUENCE [LARGE SCALE GENOMIC DNA]</scope>
    <source>
        <strain evidence="1">YNDBR</strain>
        <tissue evidence="1">Leaf</tissue>
    </source>
</reference>
<dbReference type="SUPFAM" id="SSF52047">
    <property type="entry name" value="RNI-like"/>
    <property type="match status" value="1"/>
</dbReference>
<protein>
    <recommendedName>
        <fullName evidence="3">FBD domain-containing protein</fullName>
    </recommendedName>
</protein>
<dbReference type="PANTHER" id="PTHR34145">
    <property type="entry name" value="OS02G0105600 PROTEIN"/>
    <property type="match status" value="1"/>
</dbReference>
<accession>A0AAP0NRS9</accession>
<evidence type="ECO:0008006" key="3">
    <source>
        <dbReference type="Google" id="ProtNLM"/>
    </source>
</evidence>
<dbReference type="Proteomes" id="UP001420932">
    <property type="component" value="Unassembled WGS sequence"/>
</dbReference>